<evidence type="ECO:0000256" key="7">
    <source>
        <dbReference type="ARBA" id="ARBA00022824"/>
    </source>
</evidence>
<protein>
    <submittedName>
        <fullName evidence="15">Uncharacterized protein</fullName>
    </submittedName>
</protein>
<dbReference type="GO" id="GO:0016705">
    <property type="term" value="F:oxidoreductase activity, acting on paired donors, with incorporation or reduction of molecular oxygen"/>
    <property type="evidence" value="ECO:0007669"/>
    <property type="project" value="InterPro"/>
</dbReference>
<evidence type="ECO:0000256" key="11">
    <source>
        <dbReference type="ARBA" id="ARBA00023033"/>
    </source>
</evidence>
<dbReference type="Gene3D" id="1.10.630.10">
    <property type="entry name" value="Cytochrome P450"/>
    <property type="match status" value="1"/>
</dbReference>
<reference evidence="15" key="1">
    <citation type="journal article" date="2013" name="Genome Biol.">
        <title>Draft genome of the mountain pine beetle, Dendroctonus ponderosae Hopkins, a major forest pest.</title>
        <authorList>
            <person name="Keeling C.I."/>
            <person name="Yuen M.M."/>
            <person name="Liao N.Y."/>
            <person name="Docking T.R."/>
            <person name="Chan S.K."/>
            <person name="Taylor G.A."/>
            <person name="Palmquist D.L."/>
            <person name="Jackman S.D."/>
            <person name="Nguyen A."/>
            <person name="Li M."/>
            <person name="Henderson H."/>
            <person name="Janes J.K."/>
            <person name="Zhao Y."/>
            <person name="Pandoh P."/>
            <person name="Moore R."/>
            <person name="Sperling F.A."/>
            <person name="Huber D.P."/>
            <person name="Birol I."/>
            <person name="Jones S.J."/>
            <person name="Bohlmann J."/>
        </authorList>
    </citation>
    <scope>NUCLEOTIDE SEQUENCE</scope>
</reference>
<dbReference type="OrthoDB" id="2789670at2759"/>
<evidence type="ECO:0000256" key="10">
    <source>
        <dbReference type="ARBA" id="ARBA00023004"/>
    </source>
</evidence>
<keyword evidence="11 14" id="KW-0503">Monooxygenase</keyword>
<accession>N6UJ55</accession>
<dbReference type="PROSITE" id="PS00086">
    <property type="entry name" value="CYTOCHROME_P450"/>
    <property type="match status" value="1"/>
</dbReference>
<dbReference type="InterPro" id="IPR050476">
    <property type="entry name" value="Insect_CytP450_Detox"/>
</dbReference>
<feature type="binding site" description="axial binding residue" evidence="13">
    <location>
        <position position="398"/>
    </location>
    <ligand>
        <name>heme</name>
        <dbReference type="ChEBI" id="CHEBI:30413"/>
    </ligand>
    <ligandPart>
        <name>Fe</name>
        <dbReference type="ChEBI" id="CHEBI:18248"/>
    </ligandPart>
</feature>
<keyword evidence="10 13" id="KW-0408">Iron</keyword>
<evidence type="ECO:0000256" key="5">
    <source>
        <dbReference type="ARBA" id="ARBA00022617"/>
    </source>
</evidence>
<proteinExistence type="inferred from homology"/>
<evidence type="ECO:0000256" key="3">
    <source>
        <dbReference type="ARBA" id="ARBA00004406"/>
    </source>
</evidence>
<dbReference type="GO" id="GO:0005789">
    <property type="term" value="C:endoplasmic reticulum membrane"/>
    <property type="evidence" value="ECO:0007669"/>
    <property type="project" value="UniProtKB-SubCell"/>
</dbReference>
<dbReference type="FunFam" id="1.10.630.10:FF:000182">
    <property type="entry name" value="Cytochrome P450 3A4"/>
    <property type="match status" value="1"/>
</dbReference>
<evidence type="ECO:0000256" key="13">
    <source>
        <dbReference type="PIRSR" id="PIRSR602401-1"/>
    </source>
</evidence>
<dbReference type="SUPFAM" id="SSF48264">
    <property type="entry name" value="Cytochrome P450"/>
    <property type="match status" value="1"/>
</dbReference>
<dbReference type="InterPro" id="IPR017972">
    <property type="entry name" value="Cyt_P450_CS"/>
</dbReference>
<feature type="non-terminal residue" evidence="15">
    <location>
        <position position="1"/>
    </location>
</feature>
<dbReference type="InterPro" id="IPR036396">
    <property type="entry name" value="Cyt_P450_sf"/>
</dbReference>
<sequence>MAEKVLLVEEDTLSGVQDNQRHILSNLGHRYRDAYWNLKKKGVKHGGMYLFYTPIWIPIDLNLIKQILVTDYESFSSHGLYHHKNDFISENIFTKEGEEWKTLRSNLSPTFTPAKLKTMYDILYNFGHHLEAQNSCSKRQAIRIRETTASYLTDVIAACFFGIEADRLKETKREFEHYGNVITQPRPLRLLLESLLSWNLLVSLGKLIKEAVDAKERNNLKIRVRKDYLDIVMQLMKDGGHFSFEELVANSTFMYIAGYETSTSALSYLMFELAKNQDVQNKLRSEILSIGNNNAKGEITYEDLSKMKYADMCITEILRCYPALPQLPRACTKEYRIPGTDQIIEKGTLTLIPIWAIQNDPDYFRNPTKFDPENMSSENKNSNVEDAWFGFGYGPRLCLGYKFAAMQIKIALLNYLRNYKYTLNDKTPENLTFDYDTILLCPVEEIILDIEALK</sequence>
<comment type="similarity">
    <text evidence="4 14">Belongs to the cytochrome P450 family.</text>
</comment>
<dbReference type="PRINTS" id="PR00463">
    <property type="entry name" value="EP450I"/>
</dbReference>
<dbReference type="GO" id="GO:0020037">
    <property type="term" value="F:heme binding"/>
    <property type="evidence" value="ECO:0007669"/>
    <property type="project" value="InterPro"/>
</dbReference>
<keyword evidence="7" id="KW-0256">Endoplasmic reticulum</keyword>
<dbReference type="GO" id="GO:0005506">
    <property type="term" value="F:iron ion binding"/>
    <property type="evidence" value="ECO:0007669"/>
    <property type="project" value="InterPro"/>
</dbReference>
<evidence type="ECO:0000256" key="14">
    <source>
        <dbReference type="RuleBase" id="RU000461"/>
    </source>
</evidence>
<dbReference type="InterPro" id="IPR002401">
    <property type="entry name" value="Cyt_P450_E_grp-I"/>
</dbReference>
<evidence type="ECO:0000256" key="12">
    <source>
        <dbReference type="ARBA" id="ARBA00023136"/>
    </source>
</evidence>
<gene>
    <name evidence="15" type="ORF">YQE_01840</name>
</gene>
<dbReference type="Pfam" id="PF00067">
    <property type="entry name" value="p450"/>
    <property type="match status" value="1"/>
</dbReference>
<evidence type="ECO:0000256" key="6">
    <source>
        <dbReference type="ARBA" id="ARBA00022723"/>
    </source>
</evidence>
<evidence type="ECO:0000256" key="4">
    <source>
        <dbReference type="ARBA" id="ARBA00010617"/>
    </source>
</evidence>
<keyword evidence="6 13" id="KW-0479">Metal-binding</keyword>
<comment type="cofactor">
    <cofactor evidence="1 13">
        <name>heme</name>
        <dbReference type="ChEBI" id="CHEBI:30413"/>
    </cofactor>
</comment>
<dbReference type="PRINTS" id="PR00385">
    <property type="entry name" value="P450"/>
</dbReference>
<keyword evidence="8" id="KW-0492">Microsome</keyword>
<keyword evidence="12" id="KW-0472">Membrane</keyword>
<dbReference type="EMBL" id="KB740063">
    <property type="protein sequence ID" value="ENN81780.1"/>
    <property type="molecule type" value="Genomic_DNA"/>
</dbReference>
<dbReference type="HOGENOM" id="CLU_001570_5_2_1"/>
<dbReference type="InterPro" id="IPR001128">
    <property type="entry name" value="Cyt_P450"/>
</dbReference>
<evidence type="ECO:0000256" key="1">
    <source>
        <dbReference type="ARBA" id="ARBA00001971"/>
    </source>
</evidence>
<dbReference type="GO" id="GO:0004497">
    <property type="term" value="F:monooxygenase activity"/>
    <property type="evidence" value="ECO:0007669"/>
    <property type="project" value="UniProtKB-KW"/>
</dbReference>
<evidence type="ECO:0000313" key="15">
    <source>
        <dbReference type="EMBL" id="ENN81780.1"/>
    </source>
</evidence>
<evidence type="ECO:0000256" key="9">
    <source>
        <dbReference type="ARBA" id="ARBA00023002"/>
    </source>
</evidence>
<dbReference type="PANTHER" id="PTHR24292:SF100">
    <property type="entry name" value="CYTOCHROME P450 6A16, ISOFORM B-RELATED"/>
    <property type="match status" value="1"/>
</dbReference>
<dbReference type="PANTHER" id="PTHR24292">
    <property type="entry name" value="CYTOCHROME P450"/>
    <property type="match status" value="1"/>
</dbReference>
<name>N6UJ55_DENPD</name>
<comment type="subcellular location">
    <subcellularLocation>
        <location evidence="3">Endoplasmic reticulum membrane</location>
        <topology evidence="3">Peripheral membrane protein</topology>
    </subcellularLocation>
    <subcellularLocation>
        <location evidence="2">Microsome membrane</location>
        <topology evidence="2">Peripheral membrane protein</topology>
    </subcellularLocation>
</comment>
<dbReference type="AlphaFoldDB" id="N6UJ55"/>
<organism evidence="15">
    <name type="scientific">Dendroctonus ponderosae</name>
    <name type="common">Mountain pine beetle</name>
    <dbReference type="NCBI Taxonomy" id="77166"/>
    <lineage>
        <taxon>Eukaryota</taxon>
        <taxon>Metazoa</taxon>
        <taxon>Ecdysozoa</taxon>
        <taxon>Arthropoda</taxon>
        <taxon>Hexapoda</taxon>
        <taxon>Insecta</taxon>
        <taxon>Pterygota</taxon>
        <taxon>Neoptera</taxon>
        <taxon>Endopterygota</taxon>
        <taxon>Coleoptera</taxon>
        <taxon>Polyphaga</taxon>
        <taxon>Cucujiformia</taxon>
        <taxon>Curculionidae</taxon>
        <taxon>Scolytinae</taxon>
        <taxon>Dendroctonus</taxon>
    </lineage>
</organism>
<evidence type="ECO:0000256" key="2">
    <source>
        <dbReference type="ARBA" id="ARBA00004174"/>
    </source>
</evidence>
<evidence type="ECO:0000256" key="8">
    <source>
        <dbReference type="ARBA" id="ARBA00022848"/>
    </source>
</evidence>
<keyword evidence="5 13" id="KW-0349">Heme</keyword>
<keyword evidence="9 14" id="KW-0560">Oxidoreductase</keyword>
<dbReference type="CDD" id="cd11056">
    <property type="entry name" value="CYP6-like"/>
    <property type="match status" value="1"/>
</dbReference>